<dbReference type="Pfam" id="PF06988">
    <property type="entry name" value="NifT"/>
    <property type="match status" value="1"/>
</dbReference>
<dbReference type="GO" id="GO:0009399">
    <property type="term" value="P:nitrogen fixation"/>
    <property type="evidence" value="ECO:0007669"/>
    <property type="project" value="InterPro"/>
</dbReference>
<dbReference type="NCBIfam" id="TIGR02934">
    <property type="entry name" value="nifT_nitrog"/>
    <property type="match status" value="1"/>
</dbReference>
<dbReference type="InterPro" id="IPR024044">
    <property type="entry name" value="NifT/FixU_barrel-like_dom_sf"/>
</dbReference>
<dbReference type="Gene3D" id="2.40.50.240">
    <property type="entry name" value="NifT/FixU-like"/>
    <property type="match status" value="1"/>
</dbReference>
<organism evidence="1 2">
    <name type="scientific">Klebsiella quasipneumoniae subsp. quasipneumoniae</name>
    <dbReference type="NCBI Taxonomy" id="1667327"/>
    <lineage>
        <taxon>Bacteria</taxon>
        <taxon>Pseudomonadati</taxon>
        <taxon>Pseudomonadota</taxon>
        <taxon>Gammaproteobacteria</taxon>
        <taxon>Enterobacterales</taxon>
        <taxon>Enterobacteriaceae</taxon>
        <taxon>Klebsiella/Raoultella group</taxon>
        <taxon>Klebsiella</taxon>
        <taxon>Klebsiella pneumoniae complex</taxon>
    </lineage>
</organism>
<protein>
    <submittedName>
        <fullName evidence="1">Nitrogen fixation protein NifT</fullName>
    </submittedName>
</protein>
<name>A0AAW8XKX8_9ENTR</name>
<evidence type="ECO:0000313" key="2">
    <source>
        <dbReference type="Proteomes" id="UP001284547"/>
    </source>
</evidence>
<accession>A0AAW8XKX8</accession>
<dbReference type="AlphaFoldDB" id="A0AAW8XKX8"/>
<dbReference type="RefSeq" id="WP_101861979.1">
    <property type="nucleotide sequence ID" value="NZ_JAOUTP010000001.1"/>
</dbReference>
<comment type="caution">
    <text evidence="1">The sequence shown here is derived from an EMBL/GenBank/DDBJ whole genome shotgun (WGS) entry which is preliminary data.</text>
</comment>
<dbReference type="Proteomes" id="UP001284547">
    <property type="component" value="Unassembled WGS sequence"/>
</dbReference>
<reference evidence="1" key="1">
    <citation type="submission" date="2023-10" db="EMBL/GenBank/DDBJ databases">
        <title>Surveillance and assessment of the effects of hospital wastewater treatment on clearance of pathogenic bacterial and antimicrobial resistance genes.</title>
        <authorList>
            <person name="Wu Y."/>
        </authorList>
    </citation>
    <scope>NUCLEOTIDE SEQUENCE</scope>
    <source>
        <strain evidence="1">23-M-SRM-33-1</strain>
    </source>
</reference>
<dbReference type="SUPFAM" id="SSF159203">
    <property type="entry name" value="NifT/FixU-like"/>
    <property type="match status" value="1"/>
</dbReference>
<evidence type="ECO:0000313" key="1">
    <source>
        <dbReference type="EMBL" id="MDV0840963.1"/>
    </source>
</evidence>
<gene>
    <name evidence="1" type="primary">nifT</name>
    <name evidence="1" type="ORF">RZP41_06710</name>
</gene>
<sequence>MPIVIFRERGEVLYAYIAKQDLEARVLQVEHDETDRWGGAIALEGGRRYYVNPQPGRPVFPISLRATRSTLL</sequence>
<proteinExistence type="predicted"/>
<dbReference type="EMBL" id="JAWHZD010000003">
    <property type="protein sequence ID" value="MDV0840963.1"/>
    <property type="molecule type" value="Genomic_DNA"/>
</dbReference>
<dbReference type="InterPro" id="IPR009727">
    <property type="entry name" value="NifT"/>
</dbReference>